<accession>A0ABR8D471</accession>
<sequence>MKAIEVQGTVNELGQLSLDEPLTTAKHSRVRVIVLITEENEEDEELFESAKESFRQGWYDAMNGNTVPVSQLWQGIDAE</sequence>
<dbReference type="Proteomes" id="UP000661112">
    <property type="component" value="Unassembled WGS sequence"/>
</dbReference>
<protein>
    <submittedName>
        <fullName evidence="1">Uncharacterized protein</fullName>
    </submittedName>
</protein>
<evidence type="ECO:0000313" key="2">
    <source>
        <dbReference type="Proteomes" id="UP000661112"/>
    </source>
</evidence>
<proteinExistence type="predicted"/>
<keyword evidence="2" id="KW-1185">Reference proteome</keyword>
<gene>
    <name evidence="1" type="ORF">H6G83_10550</name>
</gene>
<evidence type="ECO:0000313" key="1">
    <source>
        <dbReference type="EMBL" id="MBD2501037.1"/>
    </source>
</evidence>
<reference evidence="1 2" key="1">
    <citation type="journal article" date="2020" name="ISME J.">
        <title>Comparative genomics reveals insights into cyanobacterial evolution and habitat adaptation.</title>
        <authorList>
            <person name="Chen M.Y."/>
            <person name="Teng W.K."/>
            <person name="Zhao L."/>
            <person name="Hu C.X."/>
            <person name="Zhou Y.K."/>
            <person name="Han B.P."/>
            <person name="Song L.R."/>
            <person name="Shu W.S."/>
        </authorList>
    </citation>
    <scope>NUCLEOTIDE SEQUENCE [LARGE SCALE GENOMIC DNA]</scope>
    <source>
        <strain evidence="1 2">FACHB-119</strain>
    </source>
</reference>
<organism evidence="1 2">
    <name type="scientific">Anabaena azotica FACHB-119</name>
    <dbReference type="NCBI Taxonomy" id="947527"/>
    <lineage>
        <taxon>Bacteria</taxon>
        <taxon>Bacillati</taxon>
        <taxon>Cyanobacteriota</taxon>
        <taxon>Cyanophyceae</taxon>
        <taxon>Nostocales</taxon>
        <taxon>Nostocaceae</taxon>
        <taxon>Anabaena</taxon>
        <taxon>Anabaena azotica</taxon>
    </lineage>
</organism>
<dbReference type="RefSeq" id="WP_190471045.1">
    <property type="nucleotide sequence ID" value="NZ_JACJSG010000012.1"/>
</dbReference>
<comment type="caution">
    <text evidence="1">The sequence shown here is derived from an EMBL/GenBank/DDBJ whole genome shotgun (WGS) entry which is preliminary data.</text>
</comment>
<dbReference type="EMBL" id="JACJSG010000012">
    <property type="protein sequence ID" value="MBD2501037.1"/>
    <property type="molecule type" value="Genomic_DNA"/>
</dbReference>
<name>A0ABR8D471_9NOST</name>